<gene>
    <name evidence="1" type="ORF">SADUNF_Sadunf05G0048400</name>
</gene>
<proteinExistence type="predicted"/>
<sequence>MAVPSSPQYERGLIGWPEISETDETPSSYTVINSVIDNNDNKNIIYASKISSKRCHFHAQCDETTGCSLRAGMDGVPIL</sequence>
<accession>A0A835MYG3</accession>
<protein>
    <submittedName>
        <fullName evidence="1">Uncharacterized protein</fullName>
    </submittedName>
</protein>
<dbReference type="Proteomes" id="UP000657918">
    <property type="component" value="Unassembled WGS sequence"/>
</dbReference>
<evidence type="ECO:0000313" key="1">
    <source>
        <dbReference type="EMBL" id="KAF9681875.1"/>
    </source>
</evidence>
<dbReference type="AlphaFoldDB" id="A0A835MYG3"/>
<comment type="caution">
    <text evidence="1">The sequence shown here is derived from an EMBL/GenBank/DDBJ whole genome shotgun (WGS) entry which is preliminary data.</text>
</comment>
<organism evidence="1 2">
    <name type="scientific">Salix dunnii</name>
    <dbReference type="NCBI Taxonomy" id="1413687"/>
    <lineage>
        <taxon>Eukaryota</taxon>
        <taxon>Viridiplantae</taxon>
        <taxon>Streptophyta</taxon>
        <taxon>Embryophyta</taxon>
        <taxon>Tracheophyta</taxon>
        <taxon>Spermatophyta</taxon>
        <taxon>Magnoliopsida</taxon>
        <taxon>eudicotyledons</taxon>
        <taxon>Gunneridae</taxon>
        <taxon>Pentapetalae</taxon>
        <taxon>rosids</taxon>
        <taxon>fabids</taxon>
        <taxon>Malpighiales</taxon>
        <taxon>Salicaceae</taxon>
        <taxon>Saliceae</taxon>
        <taxon>Salix</taxon>
    </lineage>
</organism>
<name>A0A835MYG3_9ROSI</name>
<dbReference type="EMBL" id="JADGMS010000005">
    <property type="protein sequence ID" value="KAF9681875.1"/>
    <property type="molecule type" value="Genomic_DNA"/>
</dbReference>
<keyword evidence="2" id="KW-1185">Reference proteome</keyword>
<reference evidence="1 2" key="1">
    <citation type="submission" date="2020-10" db="EMBL/GenBank/DDBJ databases">
        <title>Plant Genome Project.</title>
        <authorList>
            <person name="Zhang R.-G."/>
        </authorList>
    </citation>
    <scope>NUCLEOTIDE SEQUENCE [LARGE SCALE GENOMIC DNA]</scope>
    <source>
        <strain evidence="1">FAFU-HL-1</strain>
        <tissue evidence="1">Leaf</tissue>
    </source>
</reference>
<evidence type="ECO:0000313" key="2">
    <source>
        <dbReference type="Proteomes" id="UP000657918"/>
    </source>
</evidence>